<evidence type="ECO:0000313" key="3">
    <source>
        <dbReference type="Proteomes" id="UP000502823"/>
    </source>
</evidence>
<dbReference type="InParanoid" id="A0A6L2PV18"/>
<name>A0A6L2PV18_COPFO</name>
<reference evidence="3" key="1">
    <citation type="submission" date="2020-01" db="EMBL/GenBank/DDBJ databases">
        <title>Draft genome sequence of the Termite Coptotermes fromosanus.</title>
        <authorList>
            <person name="Itakura S."/>
            <person name="Yosikawa Y."/>
            <person name="Umezawa K."/>
        </authorList>
    </citation>
    <scope>NUCLEOTIDE SEQUENCE [LARGE SCALE GENOMIC DNA]</scope>
</reference>
<accession>A0A6L2PV18</accession>
<dbReference type="AlphaFoldDB" id="A0A6L2PV18"/>
<keyword evidence="3" id="KW-1185">Reference proteome</keyword>
<dbReference type="Proteomes" id="UP000502823">
    <property type="component" value="Unassembled WGS sequence"/>
</dbReference>
<gene>
    <name evidence="2" type="ORF">Cfor_00025</name>
</gene>
<evidence type="ECO:0000256" key="1">
    <source>
        <dbReference type="SAM" id="MobiDB-lite"/>
    </source>
</evidence>
<evidence type="ECO:0000313" key="2">
    <source>
        <dbReference type="EMBL" id="GFG34305.1"/>
    </source>
</evidence>
<proteinExistence type="predicted"/>
<comment type="caution">
    <text evidence="2">The sequence shown here is derived from an EMBL/GenBank/DDBJ whole genome shotgun (WGS) entry which is preliminary data.</text>
</comment>
<feature type="region of interest" description="Disordered" evidence="1">
    <location>
        <begin position="1"/>
        <end position="21"/>
    </location>
</feature>
<protein>
    <submittedName>
        <fullName evidence="2">Uncharacterized protein</fullName>
    </submittedName>
</protein>
<feature type="region of interest" description="Disordered" evidence="1">
    <location>
        <begin position="59"/>
        <end position="96"/>
    </location>
</feature>
<organism evidence="2 3">
    <name type="scientific">Coptotermes formosanus</name>
    <name type="common">Formosan subterranean termite</name>
    <dbReference type="NCBI Taxonomy" id="36987"/>
    <lineage>
        <taxon>Eukaryota</taxon>
        <taxon>Metazoa</taxon>
        <taxon>Ecdysozoa</taxon>
        <taxon>Arthropoda</taxon>
        <taxon>Hexapoda</taxon>
        <taxon>Insecta</taxon>
        <taxon>Pterygota</taxon>
        <taxon>Neoptera</taxon>
        <taxon>Polyneoptera</taxon>
        <taxon>Dictyoptera</taxon>
        <taxon>Blattodea</taxon>
        <taxon>Blattoidea</taxon>
        <taxon>Termitoidae</taxon>
        <taxon>Rhinotermitidae</taxon>
        <taxon>Coptotermes</taxon>
    </lineage>
</organism>
<sequence>MAAVAAARPPHLYGPGPHHPALQQYFHPHPDPTLLVGPAHHLTAAALLGRHHLAPLIPPPPSGLCHPQSGGMVSPVATAGSTGRAGSPSPSAIGLS</sequence>
<feature type="compositionally biased region" description="Low complexity" evidence="1">
    <location>
        <begin position="9"/>
        <end position="20"/>
    </location>
</feature>
<dbReference type="EMBL" id="BLKM01005444">
    <property type="protein sequence ID" value="GFG34305.1"/>
    <property type="molecule type" value="Genomic_DNA"/>
</dbReference>